<comment type="caution">
    <text evidence="1">The sequence shown here is derived from an EMBL/GenBank/DDBJ whole genome shotgun (WGS) entry which is preliminary data.</text>
</comment>
<keyword evidence="2" id="KW-1185">Reference proteome</keyword>
<sequence>MSSGRGSDPPNPHKDGGASGPAEGKESNQKPPPPRSWASVVARGTTPAPTARSDAFNRAAPGQTPAAQSASHASSSTRTTPATAHAPAASAPSYRDAAVRATAAPPGLSHRAAPVQTSATQSSSHASSGTRSIVQTPTASSSSASAPSNELSRLAITQTASTSSQHPSQPSVATEVGRSATAETGQSDATEEGQESDEDEKQDVSCLTSQAVSCSPLAPRNYPPSWPTHERRSFPVDYQAPAAVQTSRVNVWLERLPDLSPDVFDSWIAGGRIQNCQAYITALNLLCQSQITKQAALTNEWVKIGRNKYFPMPTFAVNDMFNLDQVFEGRRGMFLSARPAPGRTLLNVNLTSSAFYREILLSEFQGPIGRASIRGIESLLRGVQVRLTFTPPNTNSNTTGYAILLPNATGALRRVLSVSNGPVIQGRSAKDYYNDVYLQPAHILPATPGIEHLSINVGSEATPSWIPAELLCIQPHQAFGGLLPRETASTMIDSARRTPRDNQDHITNVGFPRLRAPDLQTFGVGLSQHLLRIEAKWLDPPSVAYRTERHTTNVARATLSNGTWNLIGRRFVNNLLTQPITVLVLPNAAYNANVTSYCQNLARGMLTCSGGPNNVNAGAPVCDLQRVQDFTSPELTRWLRSYTTGVPRNSKPRSVVVVLPDQHTGADPHARVKHWGDAVAGIATVCCKFSRLSKRFNDLTLYTNIALKMNAQLGGMNQEVTLPKIDKLDKSGLMIVGADVTHPGPASVKFCPSIAGLVATTDDGFARYAGSARLQTNKREVSTHGFKFRGNADSAKYIDDLRGMIKERLRAWAAKNNDKLPTQILFYRDGVSESQFPTVREQELDQIRVACTEVADEKGMSGHRTQVTLVICGKRHHTRFFQHNATPNRFVDFQSNRNLKPGLIVDDGVTIPSCGNFYLQSHKALMGTARSCHYFLVHNDMNLTARQLQDITYSLCFMYARSTTSVSYATPAYYADRLCDRMRCYFRGMLNAGSSFNSHPAMATMAQHMPAGLNDNAKAQWVLNYCRANCWTSPGQNTISPWHPALDDAMFYL</sequence>
<reference evidence="1" key="1">
    <citation type="submission" date="2024-02" db="EMBL/GenBank/DDBJ databases">
        <title>Metagenome Assembled Genome of Zalaria obscura JY119.</title>
        <authorList>
            <person name="Vighnesh L."/>
            <person name="Jagadeeshwari U."/>
            <person name="Venkata Ramana C."/>
            <person name="Sasikala C."/>
        </authorList>
    </citation>
    <scope>NUCLEOTIDE SEQUENCE</scope>
    <source>
        <strain evidence="1">JY119</strain>
    </source>
</reference>
<gene>
    <name evidence="1" type="ORF">M8818_005404</name>
</gene>
<evidence type="ECO:0000313" key="1">
    <source>
        <dbReference type="EMBL" id="KAK8201880.1"/>
    </source>
</evidence>
<proteinExistence type="predicted"/>
<dbReference type="EMBL" id="JAMKPW020000033">
    <property type="protein sequence ID" value="KAK8201880.1"/>
    <property type="molecule type" value="Genomic_DNA"/>
</dbReference>
<organism evidence="1 2">
    <name type="scientific">Zalaria obscura</name>
    <dbReference type="NCBI Taxonomy" id="2024903"/>
    <lineage>
        <taxon>Eukaryota</taxon>
        <taxon>Fungi</taxon>
        <taxon>Dikarya</taxon>
        <taxon>Ascomycota</taxon>
        <taxon>Pezizomycotina</taxon>
        <taxon>Dothideomycetes</taxon>
        <taxon>Dothideomycetidae</taxon>
        <taxon>Dothideales</taxon>
        <taxon>Zalariaceae</taxon>
        <taxon>Zalaria</taxon>
    </lineage>
</organism>
<protein>
    <submittedName>
        <fullName evidence="1">Uncharacterized protein</fullName>
    </submittedName>
</protein>
<name>A0ACC3SB04_9PEZI</name>
<accession>A0ACC3SB04</accession>
<dbReference type="Proteomes" id="UP001320706">
    <property type="component" value="Unassembled WGS sequence"/>
</dbReference>
<evidence type="ECO:0000313" key="2">
    <source>
        <dbReference type="Proteomes" id="UP001320706"/>
    </source>
</evidence>